<evidence type="ECO:0000313" key="2">
    <source>
        <dbReference type="Proteomes" id="UP001160148"/>
    </source>
</evidence>
<dbReference type="GO" id="GO:0007018">
    <property type="term" value="P:microtubule-based movement"/>
    <property type="evidence" value="ECO:0007669"/>
    <property type="project" value="InterPro"/>
</dbReference>
<evidence type="ECO:0008006" key="3">
    <source>
        <dbReference type="Google" id="ProtNLM"/>
    </source>
</evidence>
<sequence length="237" mass="26938">MFIAFVAEVTGEAILYGLSRYLDTVVRNSISATGKTEVWTNLYGTYASLRSEPHFNESNAVTNDELFDVINPTSRECVDELFSCLIRDPSQMADDGFKLFVMNGDIDPMRIESLNTVMDDNKVLTLPGNERIALTQTMCPPFDLSWSTTPATVFHSGILTPDVTHKQMLCTLLDCLLTRMAGPPETARDVHETYFVFTCLWVFSSATFQDQLIDWRLEFSKWRLTEILFILIKAIYN</sequence>
<evidence type="ECO:0000313" key="1">
    <source>
        <dbReference type="EMBL" id="CAI6347129.1"/>
    </source>
</evidence>
<dbReference type="GO" id="GO:0030286">
    <property type="term" value="C:dynein complex"/>
    <property type="evidence" value="ECO:0007669"/>
    <property type="project" value="InterPro"/>
</dbReference>
<gene>
    <name evidence="1" type="ORF">MEUPH1_LOCUS3950</name>
</gene>
<organism evidence="1 2">
    <name type="scientific">Macrosiphum euphorbiae</name>
    <name type="common">potato aphid</name>
    <dbReference type="NCBI Taxonomy" id="13131"/>
    <lineage>
        <taxon>Eukaryota</taxon>
        <taxon>Metazoa</taxon>
        <taxon>Ecdysozoa</taxon>
        <taxon>Arthropoda</taxon>
        <taxon>Hexapoda</taxon>
        <taxon>Insecta</taxon>
        <taxon>Pterygota</taxon>
        <taxon>Neoptera</taxon>
        <taxon>Paraneoptera</taxon>
        <taxon>Hemiptera</taxon>
        <taxon>Sternorrhyncha</taxon>
        <taxon>Aphidomorpha</taxon>
        <taxon>Aphidoidea</taxon>
        <taxon>Aphididae</taxon>
        <taxon>Macrosiphini</taxon>
        <taxon>Macrosiphum</taxon>
    </lineage>
</organism>
<reference evidence="1 2" key="1">
    <citation type="submission" date="2023-01" db="EMBL/GenBank/DDBJ databases">
        <authorList>
            <person name="Whitehead M."/>
        </authorList>
    </citation>
    <scope>NUCLEOTIDE SEQUENCE [LARGE SCALE GENOMIC DNA]</scope>
</reference>
<dbReference type="AlphaFoldDB" id="A0AAV0VSI2"/>
<protein>
    <recommendedName>
        <fullName evidence="3">Fungal-type protein kinase domain-containing protein</fullName>
    </recommendedName>
</protein>
<dbReference type="Proteomes" id="UP001160148">
    <property type="component" value="Unassembled WGS sequence"/>
</dbReference>
<name>A0AAV0VSI2_9HEMI</name>
<accession>A0AAV0VSI2</accession>
<dbReference type="GO" id="GO:0051959">
    <property type="term" value="F:dynein light intermediate chain binding"/>
    <property type="evidence" value="ECO:0007669"/>
    <property type="project" value="InterPro"/>
</dbReference>
<dbReference type="InterPro" id="IPR026983">
    <property type="entry name" value="DHC"/>
</dbReference>
<proteinExistence type="predicted"/>
<dbReference type="PANTHER" id="PTHR45703">
    <property type="entry name" value="DYNEIN HEAVY CHAIN"/>
    <property type="match status" value="1"/>
</dbReference>
<dbReference type="InterPro" id="IPR027417">
    <property type="entry name" value="P-loop_NTPase"/>
</dbReference>
<keyword evidence="2" id="KW-1185">Reference proteome</keyword>
<dbReference type="PANTHER" id="PTHR45703:SF8">
    <property type="entry name" value="DYNEINS HEAVY CHAIN"/>
    <property type="match status" value="1"/>
</dbReference>
<comment type="caution">
    <text evidence="1">The sequence shown here is derived from an EMBL/GenBank/DDBJ whole genome shotgun (WGS) entry which is preliminary data.</text>
</comment>
<dbReference type="GO" id="GO:0045505">
    <property type="term" value="F:dynein intermediate chain binding"/>
    <property type="evidence" value="ECO:0007669"/>
    <property type="project" value="InterPro"/>
</dbReference>
<dbReference type="EMBL" id="CARXXK010000001">
    <property type="protein sequence ID" value="CAI6347129.1"/>
    <property type="molecule type" value="Genomic_DNA"/>
</dbReference>
<dbReference type="Gene3D" id="3.40.50.300">
    <property type="entry name" value="P-loop containing nucleotide triphosphate hydrolases"/>
    <property type="match status" value="1"/>
</dbReference>